<dbReference type="VEuPathDB" id="CryptoDB:Cvel_19845"/>
<name>A0A0G4G1Q8_9ALVE</name>
<sequence length="227" mass="24723">MSSTFPESPEWAREVATPSAAPTSSELVCDCGRCLIMDDPEQPVALMRRATPEEAQRVSPTCALHRPRVISLVTQTDFVLGPVQNSRFLNNRQRTQRGQESAAQEGARRRTIERMRERLSFLLDISPPPTREGASEGGNANRLHLQDVPVPLAPRPSMLSPPAFPHQDDDTEVNFVVGPVGFPAGGFADTMVWTEETTCGSMPASSSSAAVDSCLNSFGLGEERDEE</sequence>
<feature type="region of interest" description="Disordered" evidence="1">
    <location>
        <begin position="89"/>
        <end position="110"/>
    </location>
</feature>
<protein>
    <submittedName>
        <fullName evidence="2">Uncharacterized protein</fullName>
    </submittedName>
</protein>
<dbReference type="PhylomeDB" id="A0A0G4G1Q8"/>
<evidence type="ECO:0000256" key="1">
    <source>
        <dbReference type="SAM" id="MobiDB-lite"/>
    </source>
</evidence>
<reference evidence="2" key="1">
    <citation type="submission" date="2014-11" db="EMBL/GenBank/DDBJ databases">
        <authorList>
            <person name="Otto D Thomas"/>
            <person name="Naeem Raeece"/>
        </authorList>
    </citation>
    <scope>NUCLEOTIDE SEQUENCE</scope>
</reference>
<accession>A0A0G4G1Q8</accession>
<gene>
    <name evidence="2" type="ORF">Cvel_19845</name>
</gene>
<proteinExistence type="predicted"/>
<dbReference type="AlphaFoldDB" id="A0A0G4G1Q8"/>
<organism evidence="2">
    <name type="scientific">Chromera velia CCMP2878</name>
    <dbReference type="NCBI Taxonomy" id="1169474"/>
    <lineage>
        <taxon>Eukaryota</taxon>
        <taxon>Sar</taxon>
        <taxon>Alveolata</taxon>
        <taxon>Colpodellida</taxon>
        <taxon>Chromeraceae</taxon>
        <taxon>Chromera</taxon>
    </lineage>
</organism>
<dbReference type="EMBL" id="CDMZ01000813">
    <property type="protein sequence ID" value="CEM21981.1"/>
    <property type="molecule type" value="Genomic_DNA"/>
</dbReference>
<feature type="region of interest" description="Disordered" evidence="1">
    <location>
        <begin position="1"/>
        <end position="25"/>
    </location>
</feature>
<evidence type="ECO:0000313" key="2">
    <source>
        <dbReference type="EMBL" id="CEM21981.1"/>
    </source>
</evidence>
<feature type="compositionally biased region" description="Polar residues" evidence="1">
    <location>
        <begin position="89"/>
        <end position="102"/>
    </location>
</feature>